<dbReference type="GO" id="GO:0004803">
    <property type="term" value="F:transposase activity"/>
    <property type="evidence" value="ECO:0007669"/>
    <property type="project" value="InterPro"/>
</dbReference>
<sequence>SEDEIWGDLKLETKLYLKNIIEKCLTDEQTRIIGAYRSQRNMLRVDYRNGYYTRSLETSYGTIEKLKVPRNRLTKLENRIFKKYQRKEVSLVELIKDCFLAGISTRRIGEVLEDVIGYKISAQTVSNIAKSLDSMVKAYHTRKIEDKYSYLFLDGITLRVKNLSNNNKKTVLAAYGITKDGIRKLISFRIVKRESEESWYLFIDSLYRRGLVGKNLDLIIIDGQRALRLAVDTVYPFTPIQRCWVHKLRNIASKLPKKAYDSCLFEAKLIYTSKSTKIPEFRV</sequence>
<dbReference type="EMBL" id="BART01024559">
    <property type="protein sequence ID" value="GAG90911.1"/>
    <property type="molecule type" value="Genomic_DNA"/>
</dbReference>
<protein>
    <recommendedName>
        <fullName evidence="5">Mutator family transposase</fullName>
    </recommendedName>
</protein>
<keyword evidence="3" id="KW-0233">DNA recombination</keyword>
<organism evidence="4">
    <name type="scientific">marine sediment metagenome</name>
    <dbReference type="NCBI Taxonomy" id="412755"/>
    <lineage>
        <taxon>unclassified sequences</taxon>
        <taxon>metagenomes</taxon>
        <taxon>ecological metagenomes</taxon>
    </lineage>
</organism>
<proteinExistence type="predicted"/>
<keyword evidence="2" id="KW-0238">DNA-binding</keyword>
<evidence type="ECO:0000256" key="3">
    <source>
        <dbReference type="ARBA" id="ARBA00023172"/>
    </source>
</evidence>
<dbReference type="AlphaFoldDB" id="X1D322"/>
<comment type="caution">
    <text evidence="4">The sequence shown here is derived from an EMBL/GenBank/DDBJ whole genome shotgun (WGS) entry which is preliminary data.</text>
</comment>
<name>X1D322_9ZZZZ</name>
<evidence type="ECO:0000313" key="4">
    <source>
        <dbReference type="EMBL" id="GAG90911.1"/>
    </source>
</evidence>
<dbReference type="PANTHER" id="PTHR33217">
    <property type="entry name" value="TRANSPOSASE FOR INSERTION SEQUENCE ELEMENT IS1081"/>
    <property type="match status" value="1"/>
</dbReference>
<keyword evidence="1" id="KW-0815">Transposition</keyword>
<dbReference type="Pfam" id="PF00872">
    <property type="entry name" value="Transposase_mut"/>
    <property type="match status" value="1"/>
</dbReference>
<accession>X1D322</accession>
<dbReference type="GO" id="GO:0006313">
    <property type="term" value="P:DNA transposition"/>
    <property type="evidence" value="ECO:0007669"/>
    <property type="project" value="InterPro"/>
</dbReference>
<feature type="non-terminal residue" evidence="4">
    <location>
        <position position="283"/>
    </location>
</feature>
<gene>
    <name evidence="4" type="ORF">S01H4_44315</name>
</gene>
<dbReference type="PANTHER" id="PTHR33217:SF7">
    <property type="entry name" value="TRANSPOSASE FOR INSERTION SEQUENCE ELEMENT IS1081"/>
    <property type="match status" value="1"/>
</dbReference>
<feature type="non-terminal residue" evidence="4">
    <location>
        <position position="1"/>
    </location>
</feature>
<evidence type="ECO:0000256" key="1">
    <source>
        <dbReference type="ARBA" id="ARBA00022578"/>
    </source>
</evidence>
<reference evidence="4" key="1">
    <citation type="journal article" date="2014" name="Front. Microbiol.">
        <title>High frequency of phylogenetically diverse reductive dehalogenase-homologous genes in deep subseafloor sedimentary metagenomes.</title>
        <authorList>
            <person name="Kawai M."/>
            <person name="Futagami T."/>
            <person name="Toyoda A."/>
            <person name="Takaki Y."/>
            <person name="Nishi S."/>
            <person name="Hori S."/>
            <person name="Arai W."/>
            <person name="Tsubouchi T."/>
            <person name="Morono Y."/>
            <person name="Uchiyama I."/>
            <person name="Ito T."/>
            <person name="Fujiyama A."/>
            <person name="Inagaki F."/>
            <person name="Takami H."/>
        </authorList>
    </citation>
    <scope>NUCLEOTIDE SEQUENCE</scope>
    <source>
        <strain evidence="4">Expedition CK06-06</strain>
    </source>
</reference>
<evidence type="ECO:0008006" key="5">
    <source>
        <dbReference type="Google" id="ProtNLM"/>
    </source>
</evidence>
<dbReference type="NCBIfam" id="NF033543">
    <property type="entry name" value="transpos_IS256"/>
    <property type="match status" value="1"/>
</dbReference>
<dbReference type="InterPro" id="IPR001207">
    <property type="entry name" value="Transposase_mutator"/>
</dbReference>
<dbReference type="GO" id="GO:0003677">
    <property type="term" value="F:DNA binding"/>
    <property type="evidence" value="ECO:0007669"/>
    <property type="project" value="UniProtKB-KW"/>
</dbReference>
<evidence type="ECO:0000256" key="2">
    <source>
        <dbReference type="ARBA" id="ARBA00023125"/>
    </source>
</evidence>